<dbReference type="InterPro" id="IPR050627">
    <property type="entry name" value="Nitroreductase/BluB"/>
</dbReference>
<dbReference type="STRING" id="28117.BHV66_05210"/>
<reference evidence="2 3" key="1">
    <citation type="journal article" date="2016" name="Nat. Biotechnol.">
        <title>Measurement of bacterial replication rates in microbial communities.</title>
        <authorList>
            <person name="Brown C.T."/>
            <person name="Olm M.R."/>
            <person name="Thomas B.C."/>
            <person name="Banfield J.F."/>
        </authorList>
    </citation>
    <scope>NUCLEOTIDE SEQUENCE [LARGE SCALE GENOMIC DNA]</scope>
    <source>
        <strain evidence="2">CAG:67_53_122</strain>
    </source>
</reference>
<dbReference type="Gene3D" id="3.40.109.10">
    <property type="entry name" value="NADH Oxidase"/>
    <property type="match status" value="1"/>
</dbReference>
<dbReference type="PANTHER" id="PTHR23026">
    <property type="entry name" value="NADPH NITROREDUCTASE"/>
    <property type="match status" value="1"/>
</dbReference>
<dbReference type="SUPFAM" id="SSF55469">
    <property type="entry name" value="FMN-dependent nitroreductase-like"/>
    <property type="match status" value="1"/>
</dbReference>
<dbReference type="AlphaFoldDB" id="A0A1Q6F6X0"/>
<dbReference type="InterPro" id="IPR000415">
    <property type="entry name" value="Nitroreductase-like"/>
</dbReference>
<proteinExistence type="predicted"/>
<sequence>MEFKEILRRRRSVRKYLSRPVEREVLDTVLREALAAPSSRNSHSTHLRVLTDPETIARIARMRDYGSAFLEHAPAVVLVEGDRTATDLWRENAAITATALLFAATDAGLASCWVHVNGRPCLKDRPDGAQAEDYLREFLPVPAEHGILCAVALGYSDFEPAALPPFDAGTHIHWPEK</sequence>
<protein>
    <submittedName>
        <fullName evidence="2">Nitroreductase</fullName>
    </submittedName>
</protein>
<dbReference type="PANTHER" id="PTHR23026:SF117">
    <property type="entry name" value="NITROREDUCTASE"/>
    <property type="match status" value="1"/>
</dbReference>
<evidence type="ECO:0000259" key="1">
    <source>
        <dbReference type="Pfam" id="PF00881"/>
    </source>
</evidence>
<name>A0A1Q6F6X0_9BACT</name>
<evidence type="ECO:0000313" key="2">
    <source>
        <dbReference type="EMBL" id="OKY94568.1"/>
    </source>
</evidence>
<organism evidence="2 3">
    <name type="scientific">Alistipes putredinis</name>
    <dbReference type="NCBI Taxonomy" id="28117"/>
    <lineage>
        <taxon>Bacteria</taxon>
        <taxon>Pseudomonadati</taxon>
        <taxon>Bacteroidota</taxon>
        <taxon>Bacteroidia</taxon>
        <taxon>Bacteroidales</taxon>
        <taxon>Rikenellaceae</taxon>
        <taxon>Alistipes</taxon>
    </lineage>
</organism>
<dbReference type="GO" id="GO:0016491">
    <property type="term" value="F:oxidoreductase activity"/>
    <property type="evidence" value="ECO:0007669"/>
    <property type="project" value="InterPro"/>
</dbReference>
<gene>
    <name evidence="2" type="ORF">BHV66_05210</name>
</gene>
<dbReference type="Proteomes" id="UP000187417">
    <property type="component" value="Unassembled WGS sequence"/>
</dbReference>
<feature type="domain" description="Nitroreductase" evidence="1">
    <location>
        <begin position="63"/>
        <end position="155"/>
    </location>
</feature>
<evidence type="ECO:0000313" key="3">
    <source>
        <dbReference type="Proteomes" id="UP000187417"/>
    </source>
</evidence>
<accession>A0A1Q6F6X0</accession>
<dbReference type="CDD" id="cd02151">
    <property type="entry name" value="nitroreductase"/>
    <property type="match status" value="1"/>
</dbReference>
<dbReference type="Pfam" id="PF00881">
    <property type="entry name" value="Nitroreductase"/>
    <property type="match status" value="2"/>
</dbReference>
<dbReference type="RefSeq" id="WP_278339241.1">
    <property type="nucleotide sequence ID" value="NZ_BAAFLA010000012.1"/>
</dbReference>
<comment type="caution">
    <text evidence="2">The sequence shown here is derived from an EMBL/GenBank/DDBJ whole genome shotgun (WGS) entry which is preliminary data.</text>
</comment>
<feature type="domain" description="Nitroreductase" evidence="1">
    <location>
        <begin position="7"/>
        <end position="60"/>
    </location>
</feature>
<dbReference type="EMBL" id="MNQH01000026">
    <property type="protein sequence ID" value="OKY94568.1"/>
    <property type="molecule type" value="Genomic_DNA"/>
</dbReference>
<dbReference type="InterPro" id="IPR029479">
    <property type="entry name" value="Nitroreductase"/>
</dbReference>